<feature type="domain" description="VWFC" evidence="3">
    <location>
        <begin position="86"/>
        <end position="152"/>
    </location>
</feature>
<dbReference type="GO" id="GO:0007165">
    <property type="term" value="P:signal transduction"/>
    <property type="evidence" value="ECO:0007669"/>
    <property type="project" value="TreeGrafter"/>
</dbReference>
<keyword evidence="6" id="KW-1185">Reference proteome</keyword>
<dbReference type="PANTHER" id="PTHR11348:SF17">
    <property type="entry name" value="CCN"/>
    <property type="match status" value="1"/>
</dbReference>
<dbReference type="SMART" id="SM00214">
    <property type="entry name" value="VWC"/>
    <property type="match status" value="8"/>
</dbReference>
<dbReference type="Pfam" id="PF01549">
    <property type="entry name" value="ShK"/>
    <property type="match status" value="3"/>
</dbReference>
<accession>A0A8W8K1N7</accession>
<protein>
    <submittedName>
        <fullName evidence="5">Uncharacterized protein</fullName>
    </submittedName>
</protein>
<keyword evidence="2" id="KW-1015">Disulfide bond</keyword>
<evidence type="ECO:0000313" key="6">
    <source>
        <dbReference type="Proteomes" id="UP000005408"/>
    </source>
</evidence>
<evidence type="ECO:0000313" key="5">
    <source>
        <dbReference type="EnsemblMetazoa" id="G21247.21:cds"/>
    </source>
</evidence>
<organism evidence="5 6">
    <name type="scientific">Magallana gigas</name>
    <name type="common">Pacific oyster</name>
    <name type="synonym">Crassostrea gigas</name>
    <dbReference type="NCBI Taxonomy" id="29159"/>
    <lineage>
        <taxon>Eukaryota</taxon>
        <taxon>Metazoa</taxon>
        <taxon>Spiralia</taxon>
        <taxon>Lophotrochozoa</taxon>
        <taxon>Mollusca</taxon>
        <taxon>Bivalvia</taxon>
        <taxon>Autobranchia</taxon>
        <taxon>Pteriomorphia</taxon>
        <taxon>Ostreida</taxon>
        <taxon>Ostreoidea</taxon>
        <taxon>Ostreidae</taxon>
        <taxon>Magallana</taxon>
    </lineage>
</organism>
<proteinExistence type="predicted"/>
<feature type="disulfide bond" evidence="2">
    <location>
        <begin position="844"/>
        <end position="878"/>
    </location>
</feature>
<feature type="domain" description="VWFC" evidence="3">
    <location>
        <begin position="220"/>
        <end position="286"/>
    </location>
</feature>
<dbReference type="InterPro" id="IPR001007">
    <property type="entry name" value="VWF_dom"/>
</dbReference>
<feature type="domain" description="ShKT" evidence="4">
    <location>
        <begin position="794"/>
        <end position="828"/>
    </location>
</feature>
<dbReference type="SUPFAM" id="SSF57603">
    <property type="entry name" value="FnI-like domain"/>
    <property type="match status" value="3"/>
</dbReference>
<dbReference type="GO" id="GO:0031012">
    <property type="term" value="C:extracellular matrix"/>
    <property type="evidence" value="ECO:0007669"/>
    <property type="project" value="TreeGrafter"/>
</dbReference>
<feature type="domain" description="VWFC" evidence="3">
    <location>
        <begin position="452"/>
        <end position="517"/>
    </location>
</feature>
<sequence>MSGQYQCTEKCTKYPNLDSHCVLLQDTANPCCQKPYCDFVNPTPFPNGIPTPQPIMTPAPLPGNPSVAPNTVPTPNPNPTRAPPPGSCVYKGVFYSQGQTWNDGCDKTCQCDDVTTGYISCHPRCHTYNSVPAGCVLRTDPKDSCCVAPDCNNPNILNPTPQPNPTPGPGGITLNPQMNPSTNGVMIYPSPVPTGSFIGSGIVPGAGSSYPGTIITGSTKACIYKGVAYNQGDKWDDNCQYKCECIDASRGQYRCTDRCYTYPPLPPQCSYERDPNDVCCQVAKCTPFIPTYGPTVSLEHSTTQNPIVINPNTNPSNTGSQTTLKPSNMCLYKGGLHPQGSNWQDGCDFTCYCVDAMSNSYRCQARCKTYSSLPSYCHLVPDPADQCCEKVECTAPNGQVLVPQIPSGPTVSPTLSPTIQHVIPVGTHQVFTGSGQPSYPISGAPGTSGTRSGCVYKSTVYHQGQSWDDGCKYVCNCMEESTGLYKCTSKCPSYPPLPSYCSFTNVPGQCCPTLSCNSPDFGNYNPAPQLYPTPAPAIQPSQVPQIINPGYNPSVTGSQVVPGTVASGFTGSRNNLCIYKNKLYNQGDKWDDGCEYSCECKDANSGYYECSPKCPNYNLPTECYLMRAVYGTYPGGFTGFRPGYTQPFATGSNSFSNQSNVCIYKGSIYRQGETWEDGCDFKCTCVDQSKGMYQCTARCKTYTSLPSVCKMYDVPGECCAEVRCKTPESSPTPPVIGGPTVRPYLDPLCHDTIDNCKNYQKEVACRGAYEPWARSHCNLTCGFCTPSVTVQPVCANRINNCDLYGKSVCTGTYRPWATDNCAKYCNLCTNSAPTTPAPTPSTVCQDKLDNCQAYGKSSCTGQFEPWARDNCRFYCGFCSSTGSVINFQVQPPTGYTTLMKGVAGVPGDMYQIWTSPATMNANNQQAMYLTNTFKGHYKTDLSQWNSMCLDRIRVSIYKNGQEKAWIEFNSIGANQNNWFDPSRIIASSYTDIKTAAKEVFSMMGDTNTGREFLMSQHSNTQCDTYGWIMISTQNNCPFEASAGGKPAFLYSPGQTSSHFEQTQVGTGDVLAIMGHHGTCIVTVRPTFQVTNTAACVYNNKVYNQGDSWTDGCKYNCTCTDARNGNYQCVELCPTYSQLPQGCSLVKSPGSCCAVPNCGNHVYNPNSNNPAERGLCYYKGDVYSQGEQWDDGCQYKCTCLDATLGRYQCNPKCLSWPNLPSVCSLQAPAPGLCCPQPKCPSNVQINFPPGYKIE</sequence>
<feature type="domain" description="VWFC" evidence="3">
    <location>
        <begin position="660"/>
        <end position="725"/>
    </location>
</feature>
<feature type="disulfide bond" evidence="2">
    <location>
        <begin position="794"/>
        <end position="828"/>
    </location>
</feature>
<dbReference type="InterPro" id="IPR050941">
    <property type="entry name" value="CCN"/>
</dbReference>
<evidence type="ECO:0000259" key="3">
    <source>
        <dbReference type="PROSITE" id="PS50184"/>
    </source>
</evidence>
<dbReference type="EnsemblMetazoa" id="G21247.21">
    <property type="protein sequence ID" value="G21247.21:cds"/>
    <property type="gene ID" value="G21247"/>
</dbReference>
<feature type="domain" description="ShKT" evidence="4">
    <location>
        <begin position="844"/>
        <end position="878"/>
    </location>
</feature>
<dbReference type="Proteomes" id="UP000005408">
    <property type="component" value="Unassembled WGS sequence"/>
</dbReference>
<dbReference type="PROSITE" id="PS51670">
    <property type="entry name" value="SHKT"/>
    <property type="match status" value="3"/>
</dbReference>
<dbReference type="SMART" id="SM00254">
    <property type="entry name" value="ShKT"/>
    <property type="match status" value="3"/>
</dbReference>
<evidence type="ECO:0000256" key="2">
    <source>
        <dbReference type="PROSITE-ProRule" id="PRU01005"/>
    </source>
</evidence>
<feature type="domain" description="VWFC" evidence="3">
    <location>
        <begin position="1093"/>
        <end position="1158"/>
    </location>
</feature>
<keyword evidence="1" id="KW-0732">Signal</keyword>
<feature type="domain" description="ShKT" evidence="4">
    <location>
        <begin position="749"/>
        <end position="784"/>
    </location>
</feature>
<dbReference type="GO" id="GO:0005615">
    <property type="term" value="C:extracellular space"/>
    <property type="evidence" value="ECO:0007669"/>
    <property type="project" value="TreeGrafter"/>
</dbReference>
<reference evidence="5" key="1">
    <citation type="submission" date="2022-08" db="UniProtKB">
        <authorList>
            <consortium name="EnsemblMetazoa"/>
        </authorList>
    </citation>
    <scope>IDENTIFICATION</scope>
    <source>
        <strain evidence="5">05x7-T-G4-1.051#20</strain>
    </source>
</reference>
<dbReference type="AlphaFoldDB" id="A0A8W8K1N7"/>
<name>A0A8W8K1N7_MAGGI</name>
<dbReference type="GO" id="GO:0045597">
    <property type="term" value="P:positive regulation of cell differentiation"/>
    <property type="evidence" value="ECO:0007669"/>
    <property type="project" value="TreeGrafter"/>
</dbReference>
<evidence type="ECO:0000256" key="1">
    <source>
        <dbReference type="ARBA" id="ARBA00022729"/>
    </source>
</evidence>
<dbReference type="GO" id="GO:0007155">
    <property type="term" value="P:cell adhesion"/>
    <property type="evidence" value="ECO:0007669"/>
    <property type="project" value="TreeGrafter"/>
</dbReference>
<dbReference type="InterPro" id="IPR003582">
    <property type="entry name" value="ShKT_dom"/>
</dbReference>
<evidence type="ECO:0000259" key="4">
    <source>
        <dbReference type="PROSITE" id="PS51670"/>
    </source>
</evidence>
<dbReference type="GO" id="GO:0008201">
    <property type="term" value="F:heparin binding"/>
    <property type="evidence" value="ECO:0007669"/>
    <property type="project" value="TreeGrafter"/>
</dbReference>
<dbReference type="GO" id="GO:0005178">
    <property type="term" value="F:integrin binding"/>
    <property type="evidence" value="ECO:0007669"/>
    <property type="project" value="TreeGrafter"/>
</dbReference>
<dbReference type="PROSITE" id="PS50184">
    <property type="entry name" value="VWFC_2"/>
    <property type="match status" value="6"/>
</dbReference>
<feature type="domain" description="VWFC" evidence="3">
    <location>
        <begin position="1173"/>
        <end position="1239"/>
    </location>
</feature>
<dbReference type="PANTHER" id="PTHR11348">
    <property type="entry name" value="CONNECTIVE TISSUE GROWTH FACTOR-RELATED"/>
    <property type="match status" value="1"/>
</dbReference>
<comment type="caution">
    <text evidence="2">Lacks conserved residue(s) required for the propagation of feature annotation.</text>
</comment>
<dbReference type="PROSITE" id="PS01208">
    <property type="entry name" value="VWFC_1"/>
    <property type="match status" value="2"/>
</dbReference>